<evidence type="ECO:0000256" key="1">
    <source>
        <dbReference type="SAM" id="Coils"/>
    </source>
</evidence>
<protein>
    <recommendedName>
        <fullName evidence="4">DUF2642 domain-containing protein</fullName>
    </recommendedName>
</protein>
<comment type="caution">
    <text evidence="2">The sequence shown here is derived from an EMBL/GenBank/DDBJ whole genome shotgun (WGS) entry which is preliminary data.</text>
</comment>
<keyword evidence="1" id="KW-0175">Coiled coil</keyword>
<sequence>MKKSDSKRFKSEFCCPEFVPACIDDDRFCSPFKCPEQLPQPKFSSPNSSLSPEDLEKLNECIEEANQLLLTLALEREEDNLKFLQQSFRNLKGHQVIVTFKCNEKIESIKGTVLDTGLDFIIIDKKVTFSLIPFERILAVKHRNDSARLKMDQELLKIDTCLRRAITFQFGEVVAKSPFLLNLFFGLSLNMFLESFVGCFVYVKTDTEEFEIDGTLVEVKKQSIELKVDKEKRGIDFDEICFIEIED</sequence>
<proteinExistence type="predicted"/>
<dbReference type="AlphaFoldDB" id="A0A366Y330"/>
<feature type="coiled-coil region" evidence="1">
    <location>
        <begin position="55"/>
        <end position="94"/>
    </location>
</feature>
<keyword evidence="3" id="KW-1185">Reference proteome</keyword>
<dbReference type="Proteomes" id="UP000253314">
    <property type="component" value="Unassembled WGS sequence"/>
</dbReference>
<dbReference type="OrthoDB" id="2664331at2"/>
<dbReference type="EMBL" id="QOCW01000003">
    <property type="protein sequence ID" value="RBW70813.1"/>
    <property type="molecule type" value="Genomic_DNA"/>
</dbReference>
<dbReference type="RefSeq" id="WP_113804806.1">
    <property type="nucleotide sequence ID" value="NZ_QOCW01000003.1"/>
</dbReference>
<reference evidence="2 3" key="1">
    <citation type="submission" date="2018-07" db="EMBL/GenBank/DDBJ databases">
        <title>Lottiidibacillus patelloidae gen. nov., sp. nov., isolated from the intestinal tract of a marine limpet and the reclassification of B. taeanensis BH030017T, B. algicola KMM 3737T and B. hwajinpoensis SW-72T as genus Lottiidibacillus.</title>
        <authorList>
            <person name="Liu R."/>
            <person name="Huang Z."/>
        </authorList>
    </citation>
    <scope>NUCLEOTIDE SEQUENCE [LARGE SCALE GENOMIC DNA]</scope>
    <source>
        <strain evidence="2 3">BH030017</strain>
    </source>
</reference>
<evidence type="ECO:0000313" key="3">
    <source>
        <dbReference type="Proteomes" id="UP000253314"/>
    </source>
</evidence>
<organism evidence="2 3">
    <name type="scientific">Bacillus taeanensis</name>
    <dbReference type="NCBI Taxonomy" id="273032"/>
    <lineage>
        <taxon>Bacteria</taxon>
        <taxon>Bacillati</taxon>
        <taxon>Bacillota</taxon>
        <taxon>Bacilli</taxon>
        <taxon>Bacillales</taxon>
        <taxon>Bacillaceae</taxon>
        <taxon>Bacillus</taxon>
    </lineage>
</organism>
<evidence type="ECO:0000313" key="2">
    <source>
        <dbReference type="EMBL" id="RBW70813.1"/>
    </source>
</evidence>
<accession>A0A366Y330</accession>
<gene>
    <name evidence="2" type="ORF">DS031_04905</name>
</gene>
<name>A0A366Y330_9BACI</name>
<evidence type="ECO:0008006" key="4">
    <source>
        <dbReference type="Google" id="ProtNLM"/>
    </source>
</evidence>